<proteinExistence type="predicted"/>
<gene>
    <name evidence="1" type="ORF">SAMN04488101_101673</name>
</gene>
<dbReference type="AlphaFoldDB" id="A0A1W2AJQ8"/>
<keyword evidence="2" id="KW-1185">Reference proteome</keyword>
<sequence>MSSGSLFSLSSNEVLIFVKNAVMTKIKLRYTLILMVYCLNSCTKSNEVGCWKCTIKISGSEKTRTVCDKTLQEAIELVTNEEIGYFGSSAKNITCKGD</sequence>
<accession>A0A1W2AJQ8</accession>
<dbReference type="EMBL" id="FWYB01000001">
    <property type="protein sequence ID" value="SMC60854.1"/>
    <property type="molecule type" value="Genomic_DNA"/>
</dbReference>
<evidence type="ECO:0000313" key="1">
    <source>
        <dbReference type="EMBL" id="SMC60854.1"/>
    </source>
</evidence>
<organism evidence="1 2">
    <name type="scientific">Pedobacter nyackensis</name>
    <dbReference type="NCBI Taxonomy" id="475255"/>
    <lineage>
        <taxon>Bacteria</taxon>
        <taxon>Pseudomonadati</taxon>
        <taxon>Bacteroidota</taxon>
        <taxon>Sphingobacteriia</taxon>
        <taxon>Sphingobacteriales</taxon>
        <taxon>Sphingobacteriaceae</taxon>
        <taxon>Pedobacter</taxon>
    </lineage>
</organism>
<evidence type="ECO:0000313" key="2">
    <source>
        <dbReference type="Proteomes" id="UP000192678"/>
    </source>
</evidence>
<protein>
    <submittedName>
        <fullName evidence="1">Uncharacterized protein</fullName>
    </submittedName>
</protein>
<dbReference type="Proteomes" id="UP000192678">
    <property type="component" value="Unassembled WGS sequence"/>
</dbReference>
<reference evidence="1 2" key="1">
    <citation type="submission" date="2017-04" db="EMBL/GenBank/DDBJ databases">
        <authorList>
            <person name="Afonso C.L."/>
            <person name="Miller P.J."/>
            <person name="Scott M.A."/>
            <person name="Spackman E."/>
            <person name="Goraichik I."/>
            <person name="Dimitrov K.M."/>
            <person name="Suarez D.L."/>
            <person name="Swayne D.E."/>
        </authorList>
    </citation>
    <scope>NUCLEOTIDE SEQUENCE [LARGE SCALE GENOMIC DNA]</scope>
    <source>
        <strain evidence="1 2">DSM 19625</strain>
    </source>
</reference>
<dbReference type="STRING" id="475255.SAMN04488101_101673"/>
<name>A0A1W2AJQ8_9SPHI</name>